<evidence type="ECO:0000313" key="2">
    <source>
        <dbReference type="Proteomes" id="UP000693946"/>
    </source>
</evidence>
<proteinExistence type="predicted"/>
<dbReference type="EMBL" id="JAGKHQ010000020">
    <property type="protein sequence ID" value="KAG7478692.1"/>
    <property type="molecule type" value="Genomic_DNA"/>
</dbReference>
<comment type="caution">
    <text evidence="1">The sequence shown here is derived from an EMBL/GenBank/DDBJ whole genome shotgun (WGS) entry which is preliminary data.</text>
</comment>
<sequence>MATISSSDCEVLSCAFPAHALCTAVQTSNGSTLPPCGLEHWMELFQWRLADGIGQNPASATDDDMQWQHSAVLD</sequence>
<gene>
    <name evidence="1" type="ORF">JOB18_005901</name>
</gene>
<dbReference type="Proteomes" id="UP000693946">
    <property type="component" value="Linkage Group LG8"/>
</dbReference>
<evidence type="ECO:0000313" key="1">
    <source>
        <dbReference type="EMBL" id="KAG7478692.1"/>
    </source>
</evidence>
<reference evidence="1 2" key="1">
    <citation type="journal article" date="2021" name="Sci. Rep.">
        <title>Chromosome anchoring in Senegalese sole (Solea senegalensis) reveals sex-associated markers and genome rearrangements in flatfish.</title>
        <authorList>
            <person name="Guerrero-Cozar I."/>
            <person name="Gomez-Garrido J."/>
            <person name="Berbel C."/>
            <person name="Martinez-Blanch J.F."/>
            <person name="Alioto T."/>
            <person name="Claros M.G."/>
            <person name="Gagnaire P.A."/>
            <person name="Manchado M."/>
        </authorList>
    </citation>
    <scope>NUCLEOTIDE SEQUENCE [LARGE SCALE GENOMIC DNA]</scope>
    <source>
        <strain evidence="1">Sse05_10M</strain>
    </source>
</reference>
<name>A0AAV6PVI0_SOLSE</name>
<protein>
    <submittedName>
        <fullName evidence="1">Uncharacterized protein</fullName>
    </submittedName>
</protein>
<keyword evidence="2" id="KW-1185">Reference proteome</keyword>
<dbReference type="AlphaFoldDB" id="A0AAV6PVI0"/>
<organism evidence="1 2">
    <name type="scientific">Solea senegalensis</name>
    <name type="common">Senegalese sole</name>
    <dbReference type="NCBI Taxonomy" id="28829"/>
    <lineage>
        <taxon>Eukaryota</taxon>
        <taxon>Metazoa</taxon>
        <taxon>Chordata</taxon>
        <taxon>Craniata</taxon>
        <taxon>Vertebrata</taxon>
        <taxon>Euteleostomi</taxon>
        <taxon>Actinopterygii</taxon>
        <taxon>Neopterygii</taxon>
        <taxon>Teleostei</taxon>
        <taxon>Neoteleostei</taxon>
        <taxon>Acanthomorphata</taxon>
        <taxon>Carangaria</taxon>
        <taxon>Pleuronectiformes</taxon>
        <taxon>Pleuronectoidei</taxon>
        <taxon>Soleidae</taxon>
        <taxon>Solea</taxon>
    </lineage>
</organism>
<accession>A0AAV6PVI0</accession>